<sequence>MTKTVFSLSEDPLDLPETKVKLSFSQLMANLQLMLRIRAYLWDKLPEGLGKNLAEQLHLKYAASVQGLICPILSLNDQGQISKIVVNYYFAGYATTLRKPFQNLLQNLKKEREFYTLARVEFEERVNPELYKLATEYDLQLQRQSRIDLNDYYHEQHISQELEDQQLALLLGVNPEELNHLVKGKERDFYKLLRQHEKQLQANVFDVDNPLLSEQISAYVEDQLETRTTYYQAQQLAEQQKRLLENYQDVSKAPLPDYVTREQMRTGIFWELLGQSLVEGDNALFAQEAREQFARQQAQRRAEVFQAYLERANSETAEPKLDLTAEQALRQEKDKQLIVTANFALISQELQAELNSFVRELVPQVMTHFAYQAWQNFNLGYADRYHEAKEILETNPEHAHARAVMDSFLLPIKQDMLDGFALNELKLVQRAIWQIGKQQVTYGKEIAQFFTQALQMPVNLFKLGECFAYSEQEPQYWAVDTVLACFSWSEFKENYLEQTIKPLFSTELLQKISFMSLAEYNQVEQKLEQGEFVVPTAISGEELDTSLQGLQELFAYKQALHEQLASLEKALANPSLAKYQNYFQELSLAVSNNLELLEQLTSQVGALEQMKQASLKDGSKSQLSLPAEFEQSLAKLLSLPANGMTLEAGQEQENLAQANELAELAEVKAQSAKLAHWQQEMTTTLKALATSLKPLLDLSVLPALDNETGKGEKKAAQNYAQENDNAQGNELDIEKASKEQDAEAFSEKDVISAAQWEKFAQDIQAKLQEQDLEFELRQEQREARVQAQRVAEQNRKQKQPKQPKQVEEVTPEEKVAYWRDFDYKARIGAQLASNTGIYHSDGQVVEQMQEFVKALRKELFRSQTFNVNINKVPAELSKQLVKEKNAYELALARGYNPAYQLLRLQNEFLERQIKRGRKIKNYLVYAKDFVEQMPQDLFFHDQEAPYLGKQGMILALQADISQSGGATNSHSDEPESLEYSQNRVNKVELDPDLPLDVAIYQLVEKRYERKDRDFLNSLLRQYDSLIAQKSKLKGKDLIFAAVTKDLPDAKQKQVNALEKRLLKSTKENLAVIIPVINAVYEQQQIENPWLADNYQDFDLLQALREVNQLGLVVNDLRTLSARLNKHAHPNFISVISLVEEYQELIGFKLIKFSDEQDEPLTLEQLEAKAQSDDKYAQLLKDPVKLEAWLAEREAQARKQEQLFTELATKVKEQGQEQDFAEQVDLIKQHRQLASQSYQRPYVASSTLSATGQKFMQQRGHKPVSAVREYQEEHGLRLPQVIEQENLDLIRVYQRLVLNPDLIEAELNSKESNTQVFAIYSQAPELETLDYSKTEAPHLAQSFPRKSKDFASLFEFKVIKEEQQWQKDEHAPQVVEEELEFAGVSDLSHAPLYGQRQAQQRAKVEQLMEPPEFTPEEVERKLEEIAQRHRKRRAHFAALDRELQILEHAKASGSGAMPNSERKLKEPK</sequence>
<evidence type="ECO:0000256" key="2">
    <source>
        <dbReference type="SAM" id="MobiDB-lite"/>
    </source>
</evidence>
<name>A0A3A1XZX1_9GAMM</name>
<feature type="region of interest" description="Disordered" evidence="2">
    <location>
        <begin position="785"/>
        <end position="809"/>
    </location>
</feature>
<comment type="caution">
    <text evidence="3">The sequence shown here is derived from an EMBL/GenBank/DDBJ whole genome shotgun (WGS) entry which is preliminary data.</text>
</comment>
<proteinExistence type="predicted"/>
<protein>
    <submittedName>
        <fullName evidence="3">Uncharacterized protein</fullName>
    </submittedName>
</protein>
<dbReference type="OrthoDB" id="9817977at2"/>
<evidence type="ECO:0000256" key="1">
    <source>
        <dbReference type="SAM" id="Coils"/>
    </source>
</evidence>
<reference evidence="3 4" key="1">
    <citation type="submission" date="2017-08" db="EMBL/GenBank/DDBJ databases">
        <title>Reclassification of Bisgaard taxon 37 and 44.</title>
        <authorList>
            <person name="Christensen H."/>
        </authorList>
    </citation>
    <scope>NUCLEOTIDE SEQUENCE [LARGE SCALE GENOMIC DNA]</scope>
    <source>
        <strain evidence="3 4">B96_3</strain>
    </source>
</reference>
<evidence type="ECO:0000313" key="3">
    <source>
        <dbReference type="EMBL" id="RIY31553.1"/>
    </source>
</evidence>
<dbReference type="Proteomes" id="UP000265691">
    <property type="component" value="Unassembled WGS sequence"/>
</dbReference>
<dbReference type="RefSeq" id="WP_119525542.1">
    <property type="nucleotide sequence ID" value="NZ_NRHC01000088.1"/>
</dbReference>
<evidence type="ECO:0000313" key="4">
    <source>
        <dbReference type="Proteomes" id="UP000265691"/>
    </source>
</evidence>
<feature type="region of interest" description="Disordered" evidence="2">
    <location>
        <begin position="1447"/>
        <end position="1467"/>
    </location>
</feature>
<keyword evidence="1" id="KW-0175">Coiled coil</keyword>
<organism evidence="3 4">
    <name type="scientific">Psittacicella hinzii</name>
    <dbReference type="NCBI Taxonomy" id="2028575"/>
    <lineage>
        <taxon>Bacteria</taxon>
        <taxon>Pseudomonadati</taxon>
        <taxon>Pseudomonadota</taxon>
        <taxon>Gammaproteobacteria</taxon>
        <taxon>Pasteurellales</taxon>
        <taxon>Psittacicellaceae</taxon>
        <taxon>Psittacicella</taxon>
    </lineage>
</organism>
<feature type="coiled-coil region" evidence="1">
    <location>
        <begin position="648"/>
        <end position="675"/>
    </location>
</feature>
<gene>
    <name evidence="3" type="ORF">CKF54_06450</name>
</gene>
<keyword evidence="4" id="KW-1185">Reference proteome</keyword>
<accession>A0A3A1XZX1</accession>
<dbReference type="EMBL" id="NRHC01000088">
    <property type="protein sequence ID" value="RIY31553.1"/>
    <property type="molecule type" value="Genomic_DNA"/>
</dbReference>